<evidence type="ECO:0000313" key="2">
    <source>
        <dbReference type="Proteomes" id="UP000198504"/>
    </source>
</evidence>
<name>A0A1H9AKX3_9ACTN</name>
<sequence>MTTKADIVRNIASILGVEAPKMSTGSTEPREIFEIVNERLGLGLDRRLTKPDMARQIVEAAGLTWNAHHESNGGTVTKVGLEAVMRAVEHFVG</sequence>
<evidence type="ECO:0000313" key="1">
    <source>
        <dbReference type="EMBL" id="SEP77396.1"/>
    </source>
</evidence>
<protein>
    <submittedName>
        <fullName evidence="1">Uncharacterized protein</fullName>
    </submittedName>
</protein>
<dbReference type="STRING" id="1036181.SAMN05421756_101647"/>
<keyword evidence="2" id="KW-1185">Reference proteome</keyword>
<dbReference type="RefSeq" id="WP_091177630.1">
    <property type="nucleotide sequence ID" value="NZ_FOFA01000001.1"/>
</dbReference>
<accession>A0A1H9AKX3</accession>
<proteinExistence type="predicted"/>
<organism evidence="1 2">
    <name type="scientific">Microlunatus flavus</name>
    <dbReference type="NCBI Taxonomy" id="1036181"/>
    <lineage>
        <taxon>Bacteria</taxon>
        <taxon>Bacillati</taxon>
        <taxon>Actinomycetota</taxon>
        <taxon>Actinomycetes</taxon>
        <taxon>Propionibacteriales</taxon>
        <taxon>Propionibacteriaceae</taxon>
        <taxon>Microlunatus</taxon>
    </lineage>
</organism>
<gene>
    <name evidence="1" type="ORF">SAMN05421756_101647</name>
</gene>
<dbReference type="EMBL" id="FOFA01000001">
    <property type="protein sequence ID" value="SEP77396.1"/>
    <property type="molecule type" value="Genomic_DNA"/>
</dbReference>
<dbReference type="AlphaFoldDB" id="A0A1H9AKX3"/>
<reference evidence="2" key="1">
    <citation type="submission" date="2016-10" db="EMBL/GenBank/DDBJ databases">
        <authorList>
            <person name="Varghese N."/>
            <person name="Submissions S."/>
        </authorList>
    </citation>
    <scope>NUCLEOTIDE SEQUENCE [LARGE SCALE GENOMIC DNA]</scope>
    <source>
        <strain evidence="2">CGMCC 4.6856</strain>
    </source>
</reference>
<dbReference type="OrthoDB" id="9787127at2"/>
<dbReference type="Proteomes" id="UP000198504">
    <property type="component" value="Unassembled WGS sequence"/>
</dbReference>